<evidence type="ECO:0000256" key="1">
    <source>
        <dbReference type="ARBA" id="ARBA00006484"/>
    </source>
</evidence>
<accession>A0A9Q0JLN0</accession>
<dbReference type="PRINTS" id="PR00080">
    <property type="entry name" value="SDRFAMILY"/>
</dbReference>
<dbReference type="CDD" id="cd05324">
    <property type="entry name" value="carb_red_PTCR-like_SDR_c"/>
    <property type="match status" value="1"/>
</dbReference>
<evidence type="ECO:0000313" key="7">
    <source>
        <dbReference type="Proteomes" id="UP001141552"/>
    </source>
</evidence>
<dbReference type="PANTHER" id="PTHR43490">
    <property type="entry name" value="(+)-NEOMENTHOL DEHYDROGENASE"/>
    <property type="match status" value="1"/>
</dbReference>
<dbReference type="PANTHER" id="PTHR43490:SF132">
    <property type="entry name" value="SHORT-CHAIN DEHYDROGENASE_REDUCTASE"/>
    <property type="match status" value="1"/>
</dbReference>
<comment type="similarity">
    <text evidence="1 4">Belongs to the short-chain dehydrogenases/reductases (SDR) family.</text>
</comment>
<dbReference type="OrthoDB" id="1933717at2759"/>
<dbReference type="Pfam" id="PF13561">
    <property type="entry name" value="adh_short_C2"/>
    <property type="match status" value="1"/>
</dbReference>
<reference evidence="6" key="1">
    <citation type="submission" date="2022-02" db="EMBL/GenBank/DDBJ databases">
        <authorList>
            <person name="Henning P.M."/>
            <person name="McCubbin A.G."/>
            <person name="Shore J.S."/>
        </authorList>
    </citation>
    <scope>NUCLEOTIDE SEQUENCE</scope>
    <source>
        <strain evidence="6">F60SS</strain>
        <tissue evidence="6">Leaves</tissue>
    </source>
</reference>
<dbReference type="Gene3D" id="3.40.50.720">
    <property type="entry name" value="NAD(P)-binding Rossmann-like Domain"/>
    <property type="match status" value="1"/>
</dbReference>
<dbReference type="SUPFAM" id="SSF51735">
    <property type="entry name" value="NAD(P)-binding Rossmann-fold domains"/>
    <property type="match status" value="1"/>
</dbReference>
<dbReference type="EMBL" id="JAKUCV010001738">
    <property type="protein sequence ID" value="KAJ4845235.1"/>
    <property type="molecule type" value="Genomic_DNA"/>
</dbReference>
<dbReference type="PRINTS" id="PR00081">
    <property type="entry name" value="GDHRDH"/>
</dbReference>
<evidence type="ECO:0000256" key="2">
    <source>
        <dbReference type="ARBA" id="ARBA00022857"/>
    </source>
</evidence>
<organism evidence="6 7">
    <name type="scientific">Turnera subulata</name>
    <dbReference type="NCBI Taxonomy" id="218843"/>
    <lineage>
        <taxon>Eukaryota</taxon>
        <taxon>Viridiplantae</taxon>
        <taxon>Streptophyta</taxon>
        <taxon>Embryophyta</taxon>
        <taxon>Tracheophyta</taxon>
        <taxon>Spermatophyta</taxon>
        <taxon>Magnoliopsida</taxon>
        <taxon>eudicotyledons</taxon>
        <taxon>Gunneridae</taxon>
        <taxon>Pentapetalae</taxon>
        <taxon>rosids</taxon>
        <taxon>fabids</taxon>
        <taxon>Malpighiales</taxon>
        <taxon>Passifloraceae</taxon>
        <taxon>Turnera</taxon>
    </lineage>
</organism>
<proteinExistence type="inferred from homology"/>
<evidence type="ECO:0000256" key="5">
    <source>
        <dbReference type="RuleBase" id="RU369024"/>
    </source>
</evidence>
<evidence type="ECO:0000256" key="3">
    <source>
        <dbReference type="ARBA" id="ARBA00023002"/>
    </source>
</evidence>
<keyword evidence="7" id="KW-1185">Reference proteome</keyword>
<evidence type="ECO:0000256" key="4">
    <source>
        <dbReference type="RuleBase" id="RU000363"/>
    </source>
</evidence>
<dbReference type="EC" id="1.1.1.-" evidence="5"/>
<gene>
    <name evidence="6" type="ORF">Tsubulata_003839</name>
</gene>
<dbReference type="Proteomes" id="UP001141552">
    <property type="component" value="Unassembled WGS sequence"/>
</dbReference>
<dbReference type="GO" id="GO:0016020">
    <property type="term" value="C:membrane"/>
    <property type="evidence" value="ECO:0007669"/>
    <property type="project" value="TreeGrafter"/>
</dbReference>
<protein>
    <recommendedName>
        <fullName evidence="5">Short-chain dehydrogenase/reductase</fullName>
        <ecNumber evidence="5">1.1.1.-</ecNumber>
    </recommendedName>
</protein>
<name>A0A9Q0JLN0_9ROSI</name>
<keyword evidence="3 5" id="KW-0560">Oxidoreductase</keyword>
<reference evidence="6" key="2">
    <citation type="journal article" date="2023" name="Plants (Basel)">
        <title>Annotation of the Turnera subulata (Passifloraceae) Draft Genome Reveals the S-Locus Evolved after the Divergence of Turneroideae from Passifloroideae in a Stepwise Manner.</title>
        <authorList>
            <person name="Henning P.M."/>
            <person name="Roalson E.H."/>
            <person name="Mir W."/>
            <person name="McCubbin A.G."/>
            <person name="Shore J.S."/>
        </authorList>
    </citation>
    <scope>NUCLEOTIDE SEQUENCE</scope>
    <source>
        <strain evidence="6">F60SS</strain>
    </source>
</reference>
<dbReference type="InterPro" id="IPR002347">
    <property type="entry name" value="SDR_fam"/>
</dbReference>
<dbReference type="Pfam" id="PF00106">
    <property type="entry name" value="adh_short"/>
    <property type="match status" value="1"/>
</dbReference>
<comment type="caution">
    <text evidence="6">The sequence shown here is derived from an EMBL/GenBank/DDBJ whole genome shotgun (WGS) entry which is preliminary data.</text>
</comment>
<dbReference type="AlphaFoldDB" id="A0A9Q0JLN0"/>
<sequence>MEGSANRYAVVTGANKGLGLGIAKLLASKGITVVLTARDQKRGLEAVEKLKHSGLSHHHRVVFHQLDVVDPCSIASLSDYFKTEFGKLDILVNNAGIGGSIIDYDALAASDLSGSKEEQLNVWNRVTIQNYELAEECLNTNYYGAKRTAEALLPLLQLSDSPRIVNISASVSMLKNVPNLWANEVLGDADKLTEERIDEVLSVFLNDFKEDSLESRGWPRFLSAYILSKAAMNAYTRVLAKKYPNFCINCICPGFVKTDMNNNTGKLSIEEAATNPVRLAMLPNGSGPSGLFFVMDEVSSF</sequence>
<keyword evidence="2 5" id="KW-0521">NADP</keyword>
<dbReference type="GO" id="GO:0016616">
    <property type="term" value="F:oxidoreductase activity, acting on the CH-OH group of donors, NAD or NADP as acceptor"/>
    <property type="evidence" value="ECO:0007669"/>
    <property type="project" value="InterPro"/>
</dbReference>
<dbReference type="InterPro" id="IPR036291">
    <property type="entry name" value="NAD(P)-bd_dom_sf"/>
</dbReference>
<dbReference type="FunFam" id="3.40.50.720:FF:000312">
    <property type="entry name" value="(+)-neomenthol dehydrogenase"/>
    <property type="match status" value="1"/>
</dbReference>
<evidence type="ECO:0000313" key="6">
    <source>
        <dbReference type="EMBL" id="KAJ4845235.1"/>
    </source>
</evidence>
<dbReference type="InterPro" id="IPR045313">
    <property type="entry name" value="CBR1-like"/>
</dbReference>